<protein>
    <submittedName>
        <fullName evidence="1">(northern house mosquito) hypothetical protein</fullName>
    </submittedName>
</protein>
<dbReference type="EMBL" id="HBUE01040367">
    <property type="protein sequence ID" value="CAG6460447.1"/>
    <property type="molecule type" value="Transcribed_RNA"/>
</dbReference>
<organism evidence="1">
    <name type="scientific">Culex pipiens</name>
    <name type="common">House mosquito</name>
    <dbReference type="NCBI Taxonomy" id="7175"/>
    <lineage>
        <taxon>Eukaryota</taxon>
        <taxon>Metazoa</taxon>
        <taxon>Ecdysozoa</taxon>
        <taxon>Arthropoda</taxon>
        <taxon>Hexapoda</taxon>
        <taxon>Insecta</taxon>
        <taxon>Pterygota</taxon>
        <taxon>Neoptera</taxon>
        <taxon>Endopterygota</taxon>
        <taxon>Diptera</taxon>
        <taxon>Nematocera</taxon>
        <taxon>Culicoidea</taxon>
        <taxon>Culicidae</taxon>
        <taxon>Culicinae</taxon>
        <taxon>Culicini</taxon>
        <taxon>Culex</taxon>
        <taxon>Culex</taxon>
    </lineage>
</organism>
<proteinExistence type="predicted"/>
<evidence type="ECO:0000313" key="1">
    <source>
        <dbReference type="EMBL" id="CAG6460447.1"/>
    </source>
</evidence>
<dbReference type="AlphaFoldDB" id="A0A8D8ATW0"/>
<accession>A0A8D8ATW0</accession>
<reference evidence="1" key="1">
    <citation type="submission" date="2021-05" db="EMBL/GenBank/DDBJ databases">
        <authorList>
            <person name="Alioto T."/>
            <person name="Alioto T."/>
            <person name="Gomez Garrido J."/>
        </authorList>
    </citation>
    <scope>NUCLEOTIDE SEQUENCE</scope>
</reference>
<sequence length="101" mass="11320">MALRMPFLFQPLFGEHHTSIMWNGNYGGRIKEADIETETRTAVATGTPATAGIGVITMTEPKGIFFYRGGARRGEDGYLGENEARRDRWNSNQLEWPIKSA</sequence>
<name>A0A8D8ATW0_CULPI</name>